<organism evidence="2">
    <name type="scientific">freshwater metagenome</name>
    <dbReference type="NCBI Taxonomy" id="449393"/>
    <lineage>
        <taxon>unclassified sequences</taxon>
        <taxon>metagenomes</taxon>
        <taxon>ecological metagenomes</taxon>
    </lineage>
</organism>
<name>A0A6J6MCS8_9ZZZZ</name>
<feature type="region of interest" description="Disordered" evidence="1">
    <location>
        <begin position="518"/>
        <end position="542"/>
    </location>
</feature>
<evidence type="ECO:0000256" key="1">
    <source>
        <dbReference type="SAM" id="MobiDB-lite"/>
    </source>
</evidence>
<dbReference type="EMBL" id="CAFBRC010000025">
    <property type="protein sequence ID" value="CAB5074041.1"/>
    <property type="molecule type" value="Genomic_DNA"/>
</dbReference>
<accession>A0A6J6MCS8</accession>
<feature type="compositionally biased region" description="Low complexity" evidence="1">
    <location>
        <begin position="518"/>
        <end position="538"/>
    </location>
</feature>
<dbReference type="EMBL" id="CAEZXB010000006">
    <property type="protein sequence ID" value="CAB4672007.1"/>
    <property type="molecule type" value="Genomic_DNA"/>
</dbReference>
<sequence length="578" mass="61836">MRGSRIAAALAIVGLLLINVVPAASASNGDTVAQPAGTKRFIFEEISGGYSNFSHITGSTYKNGPVTDFSCNSPDDPTCTGLPNLMLNLIVPPCTATSLPTDMCVKSLEIANAAGVLEPAVLDHEVDTQKIAASVKAKTPAGGGTSIWKSASGNHLGGTNTYGVSVNIRYNIDYNPQTFQPGVGYVFYFNAAVVPFTYKDGSYKPVAWYKDTVDPRGFIYMQNNVNGCEWTEVGKCAVRSDFQPDQKLALSLQIDSRLTGWLFGRMKDVSVGFKAVTPTTNLIRVESTAIDVPTGYADLTSEQIAKDPDAQKVFSQCSALTPSCVVARPQGDRMNWDFGGTDPSMAIASIKGKGYADIIAPYLKTFPVRNSQWNLQGLTQSGFTQGQWRNCFGDTTKFQGIVTTNAMVYDPSPPSYVDDSLTYKVAGAHVGYDQQEVFKGTYDLAIRSEAVRCLYNFTSAPLKVTVSVTASDGTSQNVATEAVQEKDGWLTLRARNFTFSSPTIRLKLSQDAAIAPATQPAPTTTTPAPISPTTPAASKQVTAPASAKKMTITCAKGKTFKRVSGSAPKCPIGYKRTA</sequence>
<proteinExistence type="predicted"/>
<dbReference type="AlphaFoldDB" id="A0A6J6MCS8"/>
<evidence type="ECO:0000313" key="2">
    <source>
        <dbReference type="EMBL" id="CAB4672007.1"/>
    </source>
</evidence>
<evidence type="ECO:0000313" key="3">
    <source>
        <dbReference type="EMBL" id="CAB5074041.1"/>
    </source>
</evidence>
<protein>
    <submittedName>
        <fullName evidence="2">Unannotated protein</fullName>
    </submittedName>
</protein>
<reference evidence="2" key="1">
    <citation type="submission" date="2020-05" db="EMBL/GenBank/DDBJ databases">
        <authorList>
            <person name="Chiriac C."/>
            <person name="Salcher M."/>
            <person name="Ghai R."/>
            <person name="Kavagutti S V."/>
        </authorList>
    </citation>
    <scope>NUCLEOTIDE SEQUENCE</scope>
</reference>
<gene>
    <name evidence="2" type="ORF">UFOPK2342_00505</name>
    <name evidence="3" type="ORF">UFOPK4367_00532</name>
</gene>